<dbReference type="Proteomes" id="UP000001593">
    <property type="component" value="Unassembled WGS sequence"/>
</dbReference>
<evidence type="ECO:0000256" key="1">
    <source>
        <dbReference type="SAM" id="MobiDB-lite"/>
    </source>
</evidence>
<accession>A7TC21</accession>
<gene>
    <name evidence="2" type="ORF">NEMVEDRAFT_v1g225045</name>
</gene>
<dbReference type="STRING" id="45351.A7TC21"/>
<feature type="region of interest" description="Disordered" evidence="1">
    <location>
        <begin position="34"/>
        <end position="206"/>
    </location>
</feature>
<reference evidence="2 3" key="1">
    <citation type="journal article" date="2007" name="Science">
        <title>Sea anemone genome reveals ancestral eumetazoan gene repertoire and genomic organization.</title>
        <authorList>
            <person name="Putnam N.H."/>
            <person name="Srivastava M."/>
            <person name="Hellsten U."/>
            <person name="Dirks B."/>
            <person name="Chapman J."/>
            <person name="Salamov A."/>
            <person name="Terry A."/>
            <person name="Shapiro H."/>
            <person name="Lindquist E."/>
            <person name="Kapitonov V.V."/>
            <person name="Jurka J."/>
            <person name="Genikhovich G."/>
            <person name="Grigoriev I.V."/>
            <person name="Lucas S.M."/>
            <person name="Steele R.E."/>
            <person name="Finnerty J.R."/>
            <person name="Technau U."/>
            <person name="Martindale M.Q."/>
            <person name="Rokhsar D.S."/>
        </authorList>
    </citation>
    <scope>NUCLEOTIDE SEQUENCE [LARGE SCALE GENOMIC DNA]</scope>
    <source>
        <strain evidence="3">CH2 X CH6</strain>
    </source>
</reference>
<feature type="non-terminal residue" evidence="2">
    <location>
        <position position="1"/>
    </location>
</feature>
<dbReference type="HOGENOM" id="CLU_1334839_0_0_1"/>
<dbReference type="AlphaFoldDB" id="A7TC21"/>
<protein>
    <submittedName>
        <fullName evidence="2">Uncharacterized protein</fullName>
    </submittedName>
</protein>
<keyword evidence="3" id="KW-1185">Reference proteome</keyword>
<evidence type="ECO:0000313" key="2">
    <source>
        <dbReference type="EMBL" id="EDO26423.1"/>
    </source>
</evidence>
<evidence type="ECO:0000313" key="3">
    <source>
        <dbReference type="Proteomes" id="UP000001593"/>
    </source>
</evidence>
<dbReference type="EMBL" id="DS475924">
    <property type="protein sequence ID" value="EDO26423.1"/>
    <property type="molecule type" value="Genomic_DNA"/>
</dbReference>
<organism evidence="2 3">
    <name type="scientific">Nematostella vectensis</name>
    <name type="common">Starlet sea anemone</name>
    <dbReference type="NCBI Taxonomy" id="45351"/>
    <lineage>
        <taxon>Eukaryota</taxon>
        <taxon>Metazoa</taxon>
        <taxon>Cnidaria</taxon>
        <taxon>Anthozoa</taxon>
        <taxon>Hexacorallia</taxon>
        <taxon>Actiniaria</taxon>
        <taxon>Edwardsiidae</taxon>
        <taxon>Nematostella</taxon>
    </lineage>
</organism>
<feature type="compositionally biased region" description="Pro residues" evidence="1">
    <location>
        <begin position="108"/>
        <end position="165"/>
    </location>
</feature>
<dbReference type="OMA" id="RICTEIS"/>
<feature type="compositionally biased region" description="Basic and acidic residues" evidence="1">
    <location>
        <begin position="34"/>
        <end position="47"/>
    </location>
</feature>
<feature type="compositionally biased region" description="Pro residues" evidence="1">
    <location>
        <begin position="83"/>
        <end position="100"/>
    </location>
</feature>
<name>A7TC21_NEMVE</name>
<sequence>GKINEWVAKKRTKLHAIPRDWIGSLPVQVRDKSLGLKDEMPKSDVNKEYLQAANGPSLPAPPAEKEDQGDYFNLSTPAANMRLPPPPQHTGPPQPRPPHGMPQGGGPPQLPPNLPPPPGGMRGMPPPPMGMYPPPRGFPPPPFGPPPPFYRGPPPPRGMPPPPRQRMPSQGPPQVHYPSQDPQRLGAVKAMEKGEPPKAPPVGSGS</sequence>
<dbReference type="InParanoid" id="A7TC21"/>
<proteinExistence type="predicted"/>